<dbReference type="Pfam" id="PF01263">
    <property type="entry name" value="Aldose_epim"/>
    <property type="match status" value="1"/>
</dbReference>
<sequence>MDELLVLDDGIARVEIHPSMGGSVGRYDYVSHGAVIPVFDVSPNAGRTDAFALGCQVMIPFANRISGGGFWHDGQFHPLAPNNPSDQYPNHGNGFQSAWVVEEHTPGSATLALKSEGPGPFRYDAQLTYTLRAGALSMRLIVTNRADISLPYGVGFHPWFTRTPRATLTFSADGCWTEHRDHLPDSFLPLDGPAAFDFRQTSALPERWINMAFTGWDQAARLDWPEHALGVTLTACTPLSTLMVYSPSNESSAVCIEPVSHSVDAHNRTEPGTAPPQVLAPGQTLTASATITPQPI</sequence>
<dbReference type="SUPFAM" id="SSF74650">
    <property type="entry name" value="Galactose mutarotase-like"/>
    <property type="match status" value="1"/>
</dbReference>
<dbReference type="RefSeq" id="WP_046137777.1">
    <property type="nucleotide sequence ID" value="NZ_LANJ01000001.1"/>
</dbReference>
<name>A0A0F5QL53_9HYPH</name>
<keyword evidence="2" id="KW-1185">Reference proteome</keyword>
<dbReference type="GO" id="GO:0016853">
    <property type="term" value="F:isomerase activity"/>
    <property type="evidence" value="ECO:0007669"/>
    <property type="project" value="InterPro"/>
</dbReference>
<dbReference type="STRING" id="1293439.WH87_00440"/>
<dbReference type="Gene3D" id="2.70.98.10">
    <property type="match status" value="1"/>
</dbReference>
<dbReference type="PATRIC" id="fig|1293439.3.peg.95"/>
<accession>A0A0F5QL53</accession>
<dbReference type="CDD" id="cd09021">
    <property type="entry name" value="Aldose_epim_Ec_YphB"/>
    <property type="match status" value="1"/>
</dbReference>
<organism evidence="1 2">
    <name type="scientific">Devosia epidermidihirudinis</name>
    <dbReference type="NCBI Taxonomy" id="1293439"/>
    <lineage>
        <taxon>Bacteria</taxon>
        <taxon>Pseudomonadati</taxon>
        <taxon>Pseudomonadota</taxon>
        <taxon>Alphaproteobacteria</taxon>
        <taxon>Hyphomicrobiales</taxon>
        <taxon>Devosiaceae</taxon>
        <taxon>Devosia</taxon>
    </lineage>
</organism>
<dbReference type="InterPro" id="IPR008183">
    <property type="entry name" value="Aldose_1/G6P_1-epimerase"/>
</dbReference>
<dbReference type="OrthoDB" id="9796517at2"/>
<dbReference type="GO" id="GO:0005975">
    <property type="term" value="P:carbohydrate metabolic process"/>
    <property type="evidence" value="ECO:0007669"/>
    <property type="project" value="InterPro"/>
</dbReference>
<evidence type="ECO:0000313" key="1">
    <source>
        <dbReference type="EMBL" id="KKC41456.1"/>
    </source>
</evidence>
<dbReference type="InterPro" id="IPR011013">
    <property type="entry name" value="Gal_mutarotase_sf_dom"/>
</dbReference>
<protein>
    <recommendedName>
        <fullName evidence="3">Aldose epimerase</fullName>
    </recommendedName>
</protein>
<reference evidence="1 2" key="1">
    <citation type="submission" date="2015-03" db="EMBL/GenBank/DDBJ databases">
        <authorList>
            <person name="Lepp D."/>
            <person name="Hassan Y.I."/>
            <person name="Li X.-Z."/>
            <person name="Zhou T."/>
        </authorList>
    </citation>
    <scope>NUCLEOTIDE SEQUENCE [LARGE SCALE GENOMIC DNA]</scope>
    <source>
        <strain evidence="1 2">E84</strain>
    </source>
</reference>
<comment type="caution">
    <text evidence="1">The sequence shown here is derived from an EMBL/GenBank/DDBJ whole genome shotgun (WGS) entry which is preliminary data.</text>
</comment>
<dbReference type="GO" id="GO:0030246">
    <property type="term" value="F:carbohydrate binding"/>
    <property type="evidence" value="ECO:0007669"/>
    <property type="project" value="InterPro"/>
</dbReference>
<proteinExistence type="predicted"/>
<evidence type="ECO:0000313" key="2">
    <source>
        <dbReference type="Proteomes" id="UP000033411"/>
    </source>
</evidence>
<gene>
    <name evidence="1" type="ORF">WH87_00440</name>
</gene>
<dbReference type="Proteomes" id="UP000033411">
    <property type="component" value="Unassembled WGS sequence"/>
</dbReference>
<dbReference type="AlphaFoldDB" id="A0A0F5QL53"/>
<evidence type="ECO:0008006" key="3">
    <source>
        <dbReference type="Google" id="ProtNLM"/>
    </source>
</evidence>
<dbReference type="InterPro" id="IPR014718">
    <property type="entry name" value="GH-type_carb-bd"/>
</dbReference>
<dbReference type="EMBL" id="LANJ01000001">
    <property type="protein sequence ID" value="KKC41456.1"/>
    <property type="molecule type" value="Genomic_DNA"/>
</dbReference>